<feature type="domain" description="SWIM-type" evidence="5">
    <location>
        <begin position="553"/>
        <end position="585"/>
    </location>
</feature>
<comment type="caution">
    <text evidence="6">The sequence shown here is derived from an EMBL/GenBank/DDBJ whole genome shotgun (WGS) entry which is preliminary data.</text>
</comment>
<evidence type="ECO:0000313" key="6">
    <source>
        <dbReference type="EMBL" id="KAG8375239.1"/>
    </source>
</evidence>
<evidence type="ECO:0000259" key="5">
    <source>
        <dbReference type="PROSITE" id="PS50966"/>
    </source>
</evidence>
<evidence type="ECO:0000256" key="4">
    <source>
        <dbReference type="PROSITE-ProRule" id="PRU00325"/>
    </source>
</evidence>
<dbReference type="GO" id="GO:0008270">
    <property type="term" value="F:zinc ion binding"/>
    <property type="evidence" value="ECO:0007669"/>
    <property type="project" value="UniProtKB-KW"/>
</dbReference>
<gene>
    <name evidence="6" type="ORF">BUALT_Bualt10G0079600</name>
</gene>
<dbReference type="Pfam" id="PF26130">
    <property type="entry name" value="PB1-like"/>
    <property type="match status" value="1"/>
</dbReference>
<keyword evidence="2 4" id="KW-0863">Zinc-finger</keyword>
<dbReference type="InterPro" id="IPR004332">
    <property type="entry name" value="Transposase_MuDR"/>
</dbReference>
<name>A0AAV6WWZ4_9LAMI</name>
<evidence type="ECO:0000313" key="7">
    <source>
        <dbReference type="Proteomes" id="UP000826271"/>
    </source>
</evidence>
<dbReference type="AlphaFoldDB" id="A0AAV6WWZ4"/>
<dbReference type="SMART" id="SM00575">
    <property type="entry name" value="ZnF_PMZ"/>
    <property type="match status" value="1"/>
</dbReference>
<dbReference type="Pfam" id="PF03108">
    <property type="entry name" value="DBD_Tnp_Mut"/>
    <property type="match status" value="1"/>
</dbReference>
<dbReference type="PROSITE" id="PS50966">
    <property type="entry name" value="ZF_SWIM"/>
    <property type="match status" value="1"/>
</dbReference>
<dbReference type="InterPro" id="IPR007527">
    <property type="entry name" value="Znf_SWIM"/>
</dbReference>
<evidence type="ECO:0000256" key="2">
    <source>
        <dbReference type="ARBA" id="ARBA00022771"/>
    </source>
</evidence>
<proteinExistence type="predicted"/>
<dbReference type="EMBL" id="WHWC01000010">
    <property type="protein sequence ID" value="KAG8375239.1"/>
    <property type="molecule type" value="Genomic_DNA"/>
</dbReference>
<keyword evidence="7" id="KW-1185">Reference proteome</keyword>
<dbReference type="Proteomes" id="UP000826271">
    <property type="component" value="Unassembled WGS sequence"/>
</dbReference>
<organism evidence="6 7">
    <name type="scientific">Buddleja alternifolia</name>
    <dbReference type="NCBI Taxonomy" id="168488"/>
    <lineage>
        <taxon>Eukaryota</taxon>
        <taxon>Viridiplantae</taxon>
        <taxon>Streptophyta</taxon>
        <taxon>Embryophyta</taxon>
        <taxon>Tracheophyta</taxon>
        <taxon>Spermatophyta</taxon>
        <taxon>Magnoliopsida</taxon>
        <taxon>eudicotyledons</taxon>
        <taxon>Gunneridae</taxon>
        <taxon>Pentapetalae</taxon>
        <taxon>asterids</taxon>
        <taxon>lamiids</taxon>
        <taxon>Lamiales</taxon>
        <taxon>Scrophulariaceae</taxon>
        <taxon>Buddlejeae</taxon>
        <taxon>Buddleja</taxon>
    </lineage>
</organism>
<dbReference type="InterPro" id="IPR006564">
    <property type="entry name" value="Znf_PMZ"/>
</dbReference>
<protein>
    <recommendedName>
        <fullName evidence="5">SWIM-type domain-containing protein</fullName>
    </recommendedName>
</protein>
<evidence type="ECO:0000256" key="3">
    <source>
        <dbReference type="ARBA" id="ARBA00022833"/>
    </source>
</evidence>
<keyword evidence="3" id="KW-0862">Zinc</keyword>
<keyword evidence="1" id="KW-0479">Metal-binding</keyword>
<sequence length="824" mass="94127">MTSFFSKEMELHCLRKSSVLHHDVVGISNCRLVLGGIKLQNELFSLKVHHGGEFIPIPQKVYMGGECDHIDYISCVEMSMKTMEKIGKLLGFHDCIGFYYRVPGTDDDKGLIFILTECDTTKIAKYGMLFKKGQSVDLGDDESSEGESLHDSDNELSVEEDRICVENIDHEAEWSNIGTRYESMFMDRELQINDSSEEYGSDDLHSLCSDDDENRVKIPKCPRFNPDIDKEDPKFRIGMRFTNAKEFKEVVRRHAIKWQRDIKFVKNDLTRVRAKCQGQNCKWYKEQYTRLHDYCQEIRDSNPGSTVVLKTVKNNLTDEERFQRLYIGLRACKQGFKDGCRPMVGVDGCHLRGIHKGVLLTAVGLDPNNRIFLLCYCVGLLPAVYELLPDVERVLHMYNNFKKDHSGLALKDMMWKAARATYTNQFKGVMDSLKEFNEDAYKWLVDVNPTHWSKSHFRTTPKSDILLNNLFETFNSVIKHARSKPLLGMVETIRIYLMKRMQSNREFMSKYVSPICPKVQTTLKKLKNNRRTCISAHAGGGKFEVRDMYDGRYAVDIGRKTCSCRRWELTGIPCVHGVCCIASFRRVPEDYVHEFYSTTMYQKAYKYIINPVRGPHQWPQTGRPTVSGLSTIRLPRQKKYFKGCGKDGHNISTCPSKKNNVEPVEVVNDRPGGTVSEEPVEAVEIASSEQGNTINEQPVEAATPKKKFRCSVCLREGHKRNKCDAPAARIWKNMDFYAPNHQHIPQEIETDQEQNLTTQTSVMVPSAQTAATITEENQNVANIGGVSFKADFIRQGKQCVILRSLQTAARSKATGGNNKGKKYR</sequence>
<evidence type="ECO:0000256" key="1">
    <source>
        <dbReference type="ARBA" id="ARBA00022723"/>
    </source>
</evidence>
<reference evidence="6" key="1">
    <citation type="submission" date="2019-10" db="EMBL/GenBank/DDBJ databases">
        <authorList>
            <person name="Zhang R."/>
            <person name="Pan Y."/>
            <person name="Wang J."/>
            <person name="Ma R."/>
            <person name="Yu S."/>
        </authorList>
    </citation>
    <scope>NUCLEOTIDE SEQUENCE</scope>
    <source>
        <strain evidence="6">LA-IB0</strain>
        <tissue evidence="6">Leaf</tissue>
    </source>
</reference>
<accession>A0AAV6WWZ4</accession>
<dbReference type="PANTHER" id="PTHR31973">
    <property type="entry name" value="POLYPROTEIN, PUTATIVE-RELATED"/>
    <property type="match status" value="1"/>
</dbReference>
<dbReference type="InterPro" id="IPR058594">
    <property type="entry name" value="PB1-like_dom_pln"/>
</dbReference>
<dbReference type="Pfam" id="PF04434">
    <property type="entry name" value="SWIM"/>
    <property type="match status" value="1"/>
</dbReference>
<dbReference type="PANTHER" id="PTHR31973:SF199">
    <property type="entry name" value="SWIM-TYPE DOMAIN-CONTAINING PROTEIN"/>
    <property type="match status" value="1"/>
</dbReference>